<organism evidence="12 13">
    <name type="scientific">Diutina rugosa</name>
    <name type="common">Yeast</name>
    <name type="synonym">Candida rugosa</name>
    <dbReference type="NCBI Taxonomy" id="5481"/>
    <lineage>
        <taxon>Eukaryota</taxon>
        <taxon>Fungi</taxon>
        <taxon>Dikarya</taxon>
        <taxon>Ascomycota</taxon>
        <taxon>Saccharomycotina</taxon>
        <taxon>Pichiomycetes</taxon>
        <taxon>Debaryomycetaceae</taxon>
        <taxon>Diutina</taxon>
    </lineage>
</organism>
<keyword evidence="5 9" id="KW-0378">Hydrolase</keyword>
<dbReference type="InterPro" id="IPR001578">
    <property type="entry name" value="Peptidase_C12_UCH"/>
</dbReference>
<dbReference type="InterPro" id="IPR041507">
    <property type="entry name" value="UCH_C"/>
</dbReference>
<dbReference type="GO" id="GO:0004843">
    <property type="term" value="F:cysteine-type deubiquitinase activity"/>
    <property type="evidence" value="ECO:0007669"/>
    <property type="project" value="UniProtKB-UniRule"/>
</dbReference>
<dbReference type="GeneID" id="54780533"/>
<dbReference type="PIRSF" id="PIRSF038120">
    <property type="entry name" value="Ubiquitinyl_hydrolase_UCH37"/>
    <property type="match status" value="1"/>
</dbReference>
<dbReference type="InterPro" id="IPR017390">
    <property type="entry name" value="Ubiquitinyl_hydrolase_UCH37"/>
</dbReference>
<dbReference type="OMA" id="YIQYEIQ"/>
<sequence>MSGWNTIDSDAGLFTELVEKLGVKGVELNDVYSLDPESLAALAPVYGVIFLFKWRQHDQGQLPAGGVYDTDYQNHNIFFAQQTIQDACATIAVLNCLMNRPEIDLGNDLTDFKMFTTGFDSEMTGDTISNSELIRTVHNSFSVPNSLIIDEMSRPQGDGDLYHFVAYTPINGHIYELDGLRPYPIKHRECSGVDEFVHLIPEVIQQRIAQFGNELRFSMLAISDNRLEKAKRIGDHVGLEHEIVKRDQWRKENMLRRHEHTGLVIELLKNIIAEKSDAEFEAWLDQGRKPA</sequence>
<dbReference type="OrthoDB" id="1924260at2759"/>
<dbReference type="Gene3D" id="3.40.532.10">
    <property type="entry name" value="Peptidase C12, ubiquitin carboxyl-terminal hydrolase"/>
    <property type="match status" value="1"/>
</dbReference>
<evidence type="ECO:0000256" key="4">
    <source>
        <dbReference type="ARBA" id="ARBA00022786"/>
    </source>
</evidence>
<evidence type="ECO:0000256" key="5">
    <source>
        <dbReference type="ARBA" id="ARBA00022801"/>
    </source>
</evidence>
<dbReference type="InterPro" id="IPR038765">
    <property type="entry name" value="Papain-like_cys_pep_sf"/>
</dbReference>
<comment type="caution">
    <text evidence="12">The sequence shown here is derived from an EMBL/GenBank/DDBJ whole genome shotgun (WGS) entry which is preliminary data.</text>
</comment>
<proteinExistence type="inferred from homology"/>
<evidence type="ECO:0000313" key="12">
    <source>
        <dbReference type="EMBL" id="KAA8904604.1"/>
    </source>
</evidence>
<dbReference type="EMBL" id="SWFT01000056">
    <property type="protein sequence ID" value="KAA8904604.1"/>
    <property type="molecule type" value="Genomic_DNA"/>
</dbReference>
<dbReference type="InterPro" id="IPR036959">
    <property type="entry name" value="Peptidase_C12_UCH_sf"/>
</dbReference>
<dbReference type="PROSITE" id="PS52048">
    <property type="entry name" value="UCH_DOMAIN"/>
    <property type="match status" value="1"/>
</dbReference>
<evidence type="ECO:0000259" key="11">
    <source>
        <dbReference type="PROSITE" id="PS52048"/>
    </source>
</evidence>
<evidence type="ECO:0000256" key="7">
    <source>
        <dbReference type="PIRSR" id="PIRSR038120-1"/>
    </source>
</evidence>
<gene>
    <name evidence="12" type="ORF">DIURU_001880</name>
</gene>
<keyword evidence="6 9" id="KW-0788">Thiol protease</keyword>
<feature type="active site" description="Proton donor" evidence="7 9">
    <location>
        <position position="163"/>
    </location>
</feature>
<reference evidence="12 13" key="1">
    <citation type="submission" date="2019-07" db="EMBL/GenBank/DDBJ databases">
        <title>Genome assembly of two rare yeast pathogens: Diutina rugosa and Trichomonascus ciferrii.</title>
        <authorList>
            <person name="Mixao V."/>
            <person name="Saus E."/>
            <person name="Hansen A."/>
            <person name="Lass-Flor C."/>
            <person name="Gabaldon T."/>
        </authorList>
    </citation>
    <scope>NUCLEOTIDE SEQUENCE [LARGE SCALE GENOMIC DNA]</scope>
    <source>
        <strain evidence="12 13">CBS 613</strain>
    </source>
</reference>
<protein>
    <recommendedName>
        <fullName evidence="10">Ubiquitin carboxyl-terminal hydrolase</fullName>
        <ecNumber evidence="10">3.4.19.12</ecNumber>
    </recommendedName>
</protein>
<evidence type="ECO:0000256" key="9">
    <source>
        <dbReference type="PROSITE-ProRule" id="PRU01393"/>
    </source>
</evidence>
<feature type="active site" description="Nucleophile" evidence="7 9">
    <location>
        <position position="88"/>
    </location>
</feature>
<dbReference type="GO" id="GO:0006511">
    <property type="term" value="P:ubiquitin-dependent protein catabolic process"/>
    <property type="evidence" value="ECO:0007669"/>
    <property type="project" value="UniProtKB-UniRule"/>
</dbReference>
<evidence type="ECO:0000256" key="1">
    <source>
        <dbReference type="ARBA" id="ARBA00000707"/>
    </source>
</evidence>
<dbReference type="EC" id="3.4.19.12" evidence="10"/>
<dbReference type="SUPFAM" id="SSF54001">
    <property type="entry name" value="Cysteine proteinases"/>
    <property type="match status" value="1"/>
</dbReference>
<feature type="site" description="Important for enzyme activity" evidence="8 9">
    <location>
        <position position="178"/>
    </location>
</feature>
<evidence type="ECO:0000256" key="6">
    <source>
        <dbReference type="ARBA" id="ARBA00022807"/>
    </source>
</evidence>
<feature type="site" description="Transition state stabilizer" evidence="9">
    <location>
        <position position="82"/>
    </location>
</feature>
<accession>A0A642USK5</accession>
<dbReference type="Pfam" id="PF01088">
    <property type="entry name" value="Peptidase_C12"/>
    <property type="match status" value="1"/>
</dbReference>
<evidence type="ECO:0000256" key="2">
    <source>
        <dbReference type="ARBA" id="ARBA00009326"/>
    </source>
</evidence>
<evidence type="ECO:0000256" key="3">
    <source>
        <dbReference type="ARBA" id="ARBA00022670"/>
    </source>
</evidence>
<evidence type="ECO:0000256" key="8">
    <source>
        <dbReference type="PIRSR" id="PIRSR038120-2"/>
    </source>
</evidence>
<comment type="catalytic activity">
    <reaction evidence="1 9 10">
        <text>Thiol-dependent hydrolysis of ester, thioester, amide, peptide and isopeptide bonds formed by the C-terminal Gly of ubiquitin (a 76-residue protein attached to proteins as an intracellular targeting signal).</text>
        <dbReference type="EC" id="3.4.19.12"/>
    </reaction>
</comment>
<feature type="domain" description="UCH catalytic" evidence="11">
    <location>
        <begin position="3"/>
        <end position="224"/>
    </location>
</feature>
<comment type="similarity">
    <text evidence="2 9 10">Belongs to the peptidase C12 family.</text>
</comment>
<name>A0A642USK5_DIURU</name>
<keyword evidence="13" id="KW-1185">Reference proteome</keyword>
<dbReference type="GO" id="GO:0005737">
    <property type="term" value="C:cytoplasm"/>
    <property type="evidence" value="ECO:0007669"/>
    <property type="project" value="TreeGrafter"/>
</dbReference>
<dbReference type="VEuPathDB" id="FungiDB:DIURU_001880"/>
<dbReference type="RefSeq" id="XP_034013335.1">
    <property type="nucleotide sequence ID" value="XM_034154472.1"/>
</dbReference>
<keyword evidence="4 9" id="KW-0833">Ubl conjugation pathway</keyword>
<dbReference type="CDD" id="cd09617">
    <property type="entry name" value="Peptidase_C12_UCH37_BAP1"/>
    <property type="match status" value="1"/>
</dbReference>
<evidence type="ECO:0000313" key="13">
    <source>
        <dbReference type="Proteomes" id="UP000449547"/>
    </source>
</evidence>
<keyword evidence="3 9" id="KW-0645">Protease</keyword>
<dbReference type="PRINTS" id="PR00707">
    <property type="entry name" value="UBCTHYDRLASE"/>
</dbReference>
<dbReference type="Proteomes" id="UP000449547">
    <property type="component" value="Unassembled WGS sequence"/>
</dbReference>
<dbReference type="PANTHER" id="PTHR10589:SF16">
    <property type="entry name" value="UBIQUITIN CARBOXYL-TERMINAL HYDROLASE ISOZYME L5"/>
    <property type="match status" value="1"/>
</dbReference>
<dbReference type="PANTHER" id="PTHR10589">
    <property type="entry name" value="UBIQUITIN CARBOXYL-TERMINAL HYDROLASE"/>
    <property type="match status" value="1"/>
</dbReference>
<dbReference type="Pfam" id="PF18031">
    <property type="entry name" value="UCH_C"/>
    <property type="match status" value="1"/>
</dbReference>
<dbReference type="GO" id="GO:0016579">
    <property type="term" value="P:protein deubiquitination"/>
    <property type="evidence" value="ECO:0007669"/>
    <property type="project" value="InterPro"/>
</dbReference>
<evidence type="ECO:0000256" key="10">
    <source>
        <dbReference type="RuleBase" id="RU361215"/>
    </source>
</evidence>
<dbReference type="AlphaFoldDB" id="A0A642USK5"/>